<organism evidence="1 2">
    <name type="scientific">Pholiota conissans</name>
    <dbReference type="NCBI Taxonomy" id="109636"/>
    <lineage>
        <taxon>Eukaryota</taxon>
        <taxon>Fungi</taxon>
        <taxon>Dikarya</taxon>
        <taxon>Basidiomycota</taxon>
        <taxon>Agaricomycotina</taxon>
        <taxon>Agaricomycetes</taxon>
        <taxon>Agaricomycetidae</taxon>
        <taxon>Agaricales</taxon>
        <taxon>Agaricineae</taxon>
        <taxon>Strophariaceae</taxon>
        <taxon>Pholiota</taxon>
    </lineage>
</organism>
<sequence>MAEPIYCPRGARGLPCLPCEELSTVEEEIRLLNAKRILIRSRVDRAHNPTSRVPSEIMSKIFTEFVPVDTDESYGVCVGHHRFAPVGHVKGKITTTPILLSAVCTTWRDIAQSTPQLWTSVSVDLSSEIHFDLLRGWLARSGMLPLHILIDASTQELYDIEISEKIIGLFATYAPRWFSLTITITHSQYFLFSFLHVEDVDPLMLHALKIVGYDLPDGITLGRIPNLRKITMDDLTTRSIQHLNFRTLTNVEGIFSSVDAVFHIFSNIPGLTHCTFDIAPDNMDDAETFRTTFIHHDSLVYLNIQLWDSLTDTVLSWLKLPALQHLAVDSLASAVLTVNVADLINRSSCSIKTLQINISREVQEYPSRIIPLLQSIPSTEDLEIRCIVQPSPLSIDPLLIMLSTTTLIVKNSESNTNFLPRLKTFRIIYSEFSWGCLIDMIQAHLDSSAELITEDPESNGRPLRSLCFVTGGLKNEIIPEECSEKLALAKAAGFQITFES</sequence>
<evidence type="ECO:0008006" key="3">
    <source>
        <dbReference type="Google" id="ProtNLM"/>
    </source>
</evidence>
<dbReference type="OrthoDB" id="2269034at2759"/>
<dbReference type="AlphaFoldDB" id="A0A9P5ZA47"/>
<protein>
    <recommendedName>
        <fullName evidence="3">F-box domain-containing protein</fullName>
    </recommendedName>
</protein>
<keyword evidence="2" id="KW-1185">Reference proteome</keyword>
<dbReference type="Proteomes" id="UP000807469">
    <property type="component" value="Unassembled WGS sequence"/>
</dbReference>
<evidence type="ECO:0000313" key="2">
    <source>
        <dbReference type="Proteomes" id="UP000807469"/>
    </source>
</evidence>
<comment type="caution">
    <text evidence="1">The sequence shown here is derived from an EMBL/GenBank/DDBJ whole genome shotgun (WGS) entry which is preliminary data.</text>
</comment>
<dbReference type="EMBL" id="MU155159">
    <property type="protein sequence ID" value="KAF9482955.1"/>
    <property type="molecule type" value="Genomic_DNA"/>
</dbReference>
<evidence type="ECO:0000313" key="1">
    <source>
        <dbReference type="EMBL" id="KAF9482955.1"/>
    </source>
</evidence>
<gene>
    <name evidence="1" type="ORF">BDN70DRAFT_990735</name>
</gene>
<accession>A0A9P5ZA47</accession>
<name>A0A9P5ZA47_9AGAR</name>
<reference evidence="1" key="1">
    <citation type="submission" date="2020-11" db="EMBL/GenBank/DDBJ databases">
        <authorList>
            <consortium name="DOE Joint Genome Institute"/>
            <person name="Ahrendt S."/>
            <person name="Riley R."/>
            <person name="Andreopoulos W."/>
            <person name="Labutti K."/>
            <person name="Pangilinan J."/>
            <person name="Ruiz-Duenas F.J."/>
            <person name="Barrasa J.M."/>
            <person name="Sanchez-Garcia M."/>
            <person name="Camarero S."/>
            <person name="Miyauchi S."/>
            <person name="Serrano A."/>
            <person name="Linde D."/>
            <person name="Babiker R."/>
            <person name="Drula E."/>
            <person name="Ayuso-Fernandez I."/>
            <person name="Pacheco R."/>
            <person name="Padilla G."/>
            <person name="Ferreira P."/>
            <person name="Barriuso J."/>
            <person name="Kellner H."/>
            <person name="Castanera R."/>
            <person name="Alfaro M."/>
            <person name="Ramirez L."/>
            <person name="Pisabarro A.G."/>
            <person name="Kuo A."/>
            <person name="Tritt A."/>
            <person name="Lipzen A."/>
            <person name="He G."/>
            <person name="Yan M."/>
            <person name="Ng V."/>
            <person name="Cullen D."/>
            <person name="Martin F."/>
            <person name="Rosso M.-N."/>
            <person name="Henrissat B."/>
            <person name="Hibbett D."/>
            <person name="Martinez A.T."/>
            <person name="Grigoriev I.V."/>
        </authorList>
    </citation>
    <scope>NUCLEOTIDE SEQUENCE</scope>
    <source>
        <strain evidence="1">CIRM-BRFM 674</strain>
    </source>
</reference>
<proteinExistence type="predicted"/>